<evidence type="ECO:0000313" key="16">
    <source>
        <dbReference type="Proteomes" id="UP001195963"/>
    </source>
</evidence>
<gene>
    <name evidence="15" type="ORF">K0625_14755</name>
</gene>
<keyword evidence="10" id="KW-0408">Iron</keyword>
<evidence type="ECO:0000256" key="3">
    <source>
        <dbReference type="ARBA" id="ARBA00013773"/>
    </source>
</evidence>
<dbReference type="PANTHER" id="PTHR38604:SF1">
    <property type="entry name" value="PERIPLASMIC NITRATE REDUCTASE, ELECTRON TRANSFER SUBUNIT"/>
    <property type="match status" value="1"/>
</dbReference>
<name>A0ABS7E5G2_9GAMM</name>
<keyword evidence="9 12" id="KW-0249">Electron transport</keyword>
<protein>
    <recommendedName>
        <fullName evidence="3 12">Periplasmic nitrate reductase, electron transfer subunit</fullName>
    </recommendedName>
    <alternativeName>
        <fullName evidence="11 12">Diheme cytochrome c NapB</fullName>
    </alternativeName>
</protein>
<keyword evidence="6" id="KW-0479">Metal-binding</keyword>
<evidence type="ECO:0000256" key="12">
    <source>
        <dbReference type="PIRNR" id="PIRNR006105"/>
    </source>
</evidence>
<evidence type="ECO:0000256" key="10">
    <source>
        <dbReference type="ARBA" id="ARBA00023004"/>
    </source>
</evidence>
<sequence>MKTVKLVSIAALMSCSFAIFTGSAVAADAVSDVKIATLREAPLNVEPTPPAMQKVSNTDVKQSRNYPMQPPVIPHKIDGYQVDLKVNKCMACHDRKQTTDSQAPMVSVTHYMDRENNFLATLSPRRYFCTQCHVPQLEAKLLVENDFVDMDHLIEADSNKKAKH</sequence>
<dbReference type="EMBL" id="JAHZST010000010">
    <property type="protein sequence ID" value="MBW8184919.1"/>
    <property type="molecule type" value="Genomic_DNA"/>
</dbReference>
<evidence type="ECO:0000256" key="13">
    <source>
        <dbReference type="SAM" id="MobiDB-lite"/>
    </source>
</evidence>
<reference evidence="15 16" key="1">
    <citation type="submission" date="2021-07" db="EMBL/GenBank/DDBJ databases">
        <title>Shewanella sp. nov, isolated from SCS.</title>
        <authorList>
            <person name="Cao W.R."/>
        </authorList>
    </citation>
    <scope>NUCLEOTIDE SEQUENCE [LARGE SCALE GENOMIC DNA]</scope>
    <source>
        <strain evidence="15 16">NR704-98</strain>
    </source>
</reference>
<dbReference type="InterPro" id="IPR036280">
    <property type="entry name" value="Multihaem_cyt_sf"/>
</dbReference>
<dbReference type="Proteomes" id="UP001195963">
    <property type="component" value="Unassembled WGS sequence"/>
</dbReference>
<comment type="caution">
    <text evidence="15">The sequence shown here is derived from an EMBL/GenBank/DDBJ whole genome shotgun (WGS) entry which is preliminary data.</text>
</comment>
<keyword evidence="7 14" id="KW-0732">Signal</keyword>
<dbReference type="Gene3D" id="1.10.1130.10">
    <property type="entry name" value="Flavocytochrome C3, Chain A"/>
    <property type="match status" value="1"/>
</dbReference>
<feature type="chain" id="PRO_5047330868" description="Periplasmic nitrate reductase, electron transfer subunit" evidence="14">
    <location>
        <begin position="27"/>
        <end position="164"/>
    </location>
</feature>
<evidence type="ECO:0000256" key="8">
    <source>
        <dbReference type="ARBA" id="ARBA00022764"/>
    </source>
</evidence>
<organism evidence="15 16">
    <name type="scientific">Shewanella nanhaiensis</name>
    <dbReference type="NCBI Taxonomy" id="2864872"/>
    <lineage>
        <taxon>Bacteria</taxon>
        <taxon>Pseudomonadati</taxon>
        <taxon>Pseudomonadota</taxon>
        <taxon>Gammaproteobacteria</taxon>
        <taxon>Alteromonadales</taxon>
        <taxon>Shewanellaceae</taxon>
        <taxon>Shewanella</taxon>
    </lineage>
</organism>
<feature type="signal peptide" evidence="14">
    <location>
        <begin position="1"/>
        <end position="26"/>
    </location>
</feature>
<evidence type="ECO:0000256" key="14">
    <source>
        <dbReference type="SAM" id="SignalP"/>
    </source>
</evidence>
<evidence type="ECO:0000256" key="7">
    <source>
        <dbReference type="ARBA" id="ARBA00022729"/>
    </source>
</evidence>
<dbReference type="InterPro" id="IPR005591">
    <property type="entry name" value="NapB"/>
</dbReference>
<keyword evidence="16" id="KW-1185">Reference proteome</keyword>
<dbReference type="Pfam" id="PF03892">
    <property type="entry name" value="NapB"/>
    <property type="match status" value="1"/>
</dbReference>
<dbReference type="PANTHER" id="PTHR38604">
    <property type="entry name" value="PERIPLASMIC NITRATE REDUCTASE, ELECTRON TRANSFER SUBUNIT"/>
    <property type="match status" value="1"/>
</dbReference>
<evidence type="ECO:0000256" key="6">
    <source>
        <dbReference type="ARBA" id="ARBA00022723"/>
    </source>
</evidence>
<comment type="similarity">
    <text evidence="2 12">Belongs to the NapB family.</text>
</comment>
<proteinExistence type="inferred from homology"/>
<keyword evidence="4 12" id="KW-0813">Transport</keyword>
<dbReference type="SUPFAM" id="SSF48695">
    <property type="entry name" value="Multiheme cytochromes"/>
    <property type="match status" value="1"/>
</dbReference>
<comment type="function">
    <text evidence="12">Electron transfer subunit of the periplasmic nitrate reductase complex NapAB.</text>
</comment>
<comment type="subunit">
    <text evidence="12">Component of the periplasmic nitrate reductase NapAB complex composed of NapA and NapB.</text>
</comment>
<evidence type="ECO:0000256" key="5">
    <source>
        <dbReference type="ARBA" id="ARBA00022617"/>
    </source>
</evidence>
<comment type="subcellular location">
    <subcellularLocation>
        <location evidence="1 12">Periplasm</location>
    </subcellularLocation>
</comment>
<accession>A0ABS7E5G2</accession>
<dbReference type="PIRSF" id="PIRSF006105">
    <property type="entry name" value="NapB"/>
    <property type="match status" value="1"/>
</dbReference>
<feature type="compositionally biased region" description="Polar residues" evidence="13">
    <location>
        <begin position="54"/>
        <end position="66"/>
    </location>
</feature>
<evidence type="ECO:0000313" key="15">
    <source>
        <dbReference type="EMBL" id="MBW8184919.1"/>
    </source>
</evidence>
<keyword evidence="8 12" id="KW-0574">Periplasm</keyword>
<evidence type="ECO:0000256" key="4">
    <source>
        <dbReference type="ARBA" id="ARBA00022448"/>
    </source>
</evidence>
<feature type="region of interest" description="Disordered" evidence="13">
    <location>
        <begin position="46"/>
        <end position="68"/>
    </location>
</feature>
<evidence type="ECO:0000256" key="1">
    <source>
        <dbReference type="ARBA" id="ARBA00004418"/>
    </source>
</evidence>
<evidence type="ECO:0000256" key="11">
    <source>
        <dbReference type="ARBA" id="ARBA00031832"/>
    </source>
</evidence>
<dbReference type="RefSeq" id="WP_220110387.1">
    <property type="nucleotide sequence ID" value="NZ_JAHZST010000010.1"/>
</dbReference>
<evidence type="ECO:0000256" key="9">
    <source>
        <dbReference type="ARBA" id="ARBA00022982"/>
    </source>
</evidence>
<evidence type="ECO:0000256" key="2">
    <source>
        <dbReference type="ARBA" id="ARBA00007368"/>
    </source>
</evidence>
<keyword evidence="5" id="KW-0349">Heme</keyword>